<evidence type="ECO:0000313" key="1">
    <source>
        <dbReference type="EMBL" id="MVN76918.1"/>
    </source>
</evidence>
<dbReference type="RefSeq" id="WP_157565285.1">
    <property type="nucleotide sequence ID" value="NZ_WQKZ01000002.1"/>
</dbReference>
<name>A0A7K1TET5_9BACT</name>
<dbReference type="AlphaFoldDB" id="A0A7K1TET5"/>
<evidence type="ECO:0000313" key="2">
    <source>
        <dbReference type="Proteomes" id="UP000441336"/>
    </source>
</evidence>
<gene>
    <name evidence="1" type="ORF">GO988_11340</name>
</gene>
<organism evidence="1 2">
    <name type="scientific">Hymenobacter ginkgonis</name>
    <dbReference type="NCBI Taxonomy" id="2682976"/>
    <lineage>
        <taxon>Bacteria</taxon>
        <taxon>Pseudomonadati</taxon>
        <taxon>Bacteroidota</taxon>
        <taxon>Cytophagia</taxon>
        <taxon>Cytophagales</taxon>
        <taxon>Hymenobacteraceae</taxon>
        <taxon>Hymenobacter</taxon>
    </lineage>
</organism>
<comment type="caution">
    <text evidence="1">The sequence shown here is derived from an EMBL/GenBank/DDBJ whole genome shotgun (WGS) entry which is preliminary data.</text>
</comment>
<protein>
    <submittedName>
        <fullName evidence="1">Uncharacterized protein</fullName>
    </submittedName>
</protein>
<dbReference type="EMBL" id="WQKZ01000002">
    <property type="protein sequence ID" value="MVN76918.1"/>
    <property type="molecule type" value="Genomic_DNA"/>
</dbReference>
<sequence length="88" mass="9321">MSTIKVHVQSLADLDNKKPAITDFDVTKAQRATTLDFAILESGAVSGNTSVILVLTSLSGQTIYTECSAKEFEALAKATRDAVGIFGK</sequence>
<keyword evidence="2" id="KW-1185">Reference proteome</keyword>
<reference evidence="1 2" key="1">
    <citation type="submission" date="2019-12" db="EMBL/GenBank/DDBJ databases">
        <title>Hymenobacter sp. HMF4947 Genome sequencing and assembly.</title>
        <authorList>
            <person name="Kang H."/>
            <person name="Cha I."/>
            <person name="Kim H."/>
            <person name="Joh K."/>
        </authorList>
    </citation>
    <scope>NUCLEOTIDE SEQUENCE [LARGE SCALE GENOMIC DNA]</scope>
    <source>
        <strain evidence="1 2">HMF4947</strain>
    </source>
</reference>
<proteinExistence type="predicted"/>
<accession>A0A7K1TET5</accession>
<dbReference type="Proteomes" id="UP000441336">
    <property type="component" value="Unassembled WGS sequence"/>
</dbReference>